<reference evidence="1 2" key="1">
    <citation type="submission" date="2019-11" db="EMBL/GenBank/DDBJ databases">
        <title>Genome sequences of 17 halophilic strains isolated from different environments.</title>
        <authorList>
            <person name="Furrow R.E."/>
        </authorList>
    </citation>
    <scope>NUCLEOTIDE SEQUENCE [LARGE SCALE GENOMIC DNA]</scope>
    <source>
        <strain evidence="1 2">22505_10_Sand</strain>
    </source>
</reference>
<organism evidence="1 2">
    <name type="scientific">Halobacillus litoralis</name>
    <dbReference type="NCBI Taxonomy" id="45668"/>
    <lineage>
        <taxon>Bacteria</taxon>
        <taxon>Bacillati</taxon>
        <taxon>Bacillota</taxon>
        <taxon>Bacilli</taxon>
        <taxon>Bacillales</taxon>
        <taxon>Bacillaceae</taxon>
        <taxon>Halobacillus</taxon>
    </lineage>
</organism>
<protein>
    <submittedName>
        <fullName evidence="1">Uncharacterized protein</fullName>
    </submittedName>
</protein>
<dbReference type="EMBL" id="WMEZ01000001">
    <property type="protein sequence ID" value="MYL48197.1"/>
    <property type="molecule type" value="Genomic_DNA"/>
</dbReference>
<name>A0A845DXR4_9BACI</name>
<accession>A0A845DXR4</accession>
<dbReference type="Pfam" id="PF07070">
    <property type="entry name" value="Spo0M"/>
    <property type="match status" value="1"/>
</dbReference>
<dbReference type="Proteomes" id="UP000447393">
    <property type="component" value="Unassembled WGS sequence"/>
</dbReference>
<gene>
    <name evidence="1" type="ORF">GLV98_01820</name>
</gene>
<dbReference type="InterPro" id="IPR009776">
    <property type="entry name" value="Spore_0_M"/>
</dbReference>
<dbReference type="AlphaFoldDB" id="A0A845DXR4"/>
<comment type="caution">
    <text evidence="1">The sequence shown here is derived from an EMBL/GenBank/DDBJ whole genome shotgun (WGS) entry which is preliminary data.</text>
</comment>
<proteinExistence type="predicted"/>
<sequence length="205" mass="23510">MMPSIEVPPLMMFLLYHRFFPRLTSIEAIYGRLLNFRKMIDGMYTLEYDTTINGNDRVQDLVVTNSLEHGDEEALTMLAKLFNWFGPGLPKVDLVLSKTEYAPGEKVTGSFHLIGGLNQQIIQRLECDLMKKRAGEKPSLLQPVTTVLMNRELDPKEESEYPFHFILPEVLDLDDSETTYLLQTTLVLMNDAKTSDTDEIHIVIR</sequence>
<evidence type="ECO:0000313" key="2">
    <source>
        <dbReference type="Proteomes" id="UP000447393"/>
    </source>
</evidence>
<evidence type="ECO:0000313" key="1">
    <source>
        <dbReference type="EMBL" id="MYL48197.1"/>
    </source>
</evidence>